<sequence length="109" mass="13145">MRLTSILCGFRKKLPPGNIWTGKHRMIYKHNEENAERLRKRFAIEEQNMFYLRHSFLTHEEEKGFSRELGKHEKWLAEKVKEKQARPYRPHVTLEERLGGALIVTNKWD</sequence>
<dbReference type="GO" id="GO:0032543">
    <property type="term" value="P:mitochondrial translation"/>
    <property type="evidence" value="ECO:0007669"/>
    <property type="project" value="TreeGrafter"/>
</dbReference>
<dbReference type="EMBL" id="LRGB01001579">
    <property type="protein sequence ID" value="KZS11538.1"/>
    <property type="molecule type" value="Genomic_DNA"/>
</dbReference>
<dbReference type="PANTHER" id="PTHR14520">
    <property type="entry name" value="MITOCHONDRIAL RIBOSOMAL PROTEIN 63"/>
    <property type="match status" value="1"/>
</dbReference>
<evidence type="ECO:0000313" key="2">
    <source>
        <dbReference type="Proteomes" id="UP000076858"/>
    </source>
</evidence>
<dbReference type="InterPro" id="IPR016576">
    <property type="entry name" value="Ribosomal_mL63"/>
</dbReference>
<name>A0A0P5FAX4_9CRUS</name>
<dbReference type="OrthoDB" id="6019958at2759"/>
<gene>
    <name evidence="1" type="ORF">APZ42_023680</name>
</gene>
<dbReference type="GO" id="GO:0005761">
    <property type="term" value="C:mitochondrial ribosome"/>
    <property type="evidence" value="ECO:0007669"/>
    <property type="project" value="InterPro"/>
</dbReference>
<protein>
    <submittedName>
        <fullName evidence="1">Uncharacterized protein</fullName>
    </submittedName>
</protein>
<reference evidence="1 2" key="1">
    <citation type="submission" date="2016-03" db="EMBL/GenBank/DDBJ databases">
        <title>EvidentialGene: Evidence-directed Construction of Genes on Genomes.</title>
        <authorList>
            <person name="Gilbert D.G."/>
            <person name="Choi J.-H."/>
            <person name="Mockaitis K."/>
            <person name="Colbourne J."/>
            <person name="Pfrender M."/>
        </authorList>
    </citation>
    <scope>NUCLEOTIDE SEQUENCE [LARGE SCALE GENOMIC DNA]</scope>
    <source>
        <strain evidence="1 2">Xinb3</strain>
        <tissue evidence="1">Complete organism</tissue>
    </source>
</reference>
<organism evidence="1 2">
    <name type="scientific">Daphnia magna</name>
    <dbReference type="NCBI Taxonomy" id="35525"/>
    <lineage>
        <taxon>Eukaryota</taxon>
        <taxon>Metazoa</taxon>
        <taxon>Ecdysozoa</taxon>
        <taxon>Arthropoda</taxon>
        <taxon>Crustacea</taxon>
        <taxon>Branchiopoda</taxon>
        <taxon>Diplostraca</taxon>
        <taxon>Cladocera</taxon>
        <taxon>Anomopoda</taxon>
        <taxon>Daphniidae</taxon>
        <taxon>Daphnia</taxon>
    </lineage>
</organism>
<evidence type="ECO:0000313" key="1">
    <source>
        <dbReference type="EMBL" id="KZS11538.1"/>
    </source>
</evidence>
<dbReference type="GO" id="GO:0003735">
    <property type="term" value="F:structural constituent of ribosome"/>
    <property type="evidence" value="ECO:0007669"/>
    <property type="project" value="TreeGrafter"/>
</dbReference>
<accession>A0A0P5FAX4</accession>
<dbReference type="Proteomes" id="UP000076858">
    <property type="component" value="Unassembled WGS sequence"/>
</dbReference>
<dbReference type="PANTHER" id="PTHR14520:SF4">
    <property type="entry name" value="LARGE RIBOSOMAL SUBUNIT PROTEIN ML63"/>
    <property type="match status" value="1"/>
</dbReference>
<proteinExistence type="predicted"/>
<dbReference type="Pfam" id="PF14978">
    <property type="entry name" value="MRP-63"/>
    <property type="match status" value="1"/>
</dbReference>
<keyword evidence="2" id="KW-1185">Reference proteome</keyword>
<comment type="caution">
    <text evidence="1">The sequence shown here is derived from an EMBL/GenBank/DDBJ whole genome shotgun (WGS) entry which is preliminary data.</text>
</comment>
<dbReference type="AlphaFoldDB" id="A0A0P5FAX4"/>